<keyword evidence="6" id="KW-0723">Serine/threonine-protein kinase</keyword>
<dbReference type="InParanoid" id="A0A6C2YP38"/>
<keyword evidence="2 3" id="KW-0067">ATP-binding</keyword>
<evidence type="ECO:0000256" key="2">
    <source>
        <dbReference type="ARBA" id="ARBA00022840"/>
    </source>
</evidence>
<dbReference type="PROSITE" id="PS00107">
    <property type="entry name" value="PROTEIN_KINASE_ATP"/>
    <property type="match status" value="1"/>
</dbReference>
<evidence type="ECO:0000256" key="3">
    <source>
        <dbReference type="PROSITE-ProRule" id="PRU10141"/>
    </source>
</evidence>
<accession>A0A6C2YP38</accession>
<dbReference type="InterPro" id="IPR017441">
    <property type="entry name" value="Protein_kinase_ATP_BS"/>
</dbReference>
<keyword evidence="6" id="KW-0418">Kinase</keyword>
<evidence type="ECO:0000313" key="6">
    <source>
        <dbReference type="EMBL" id="VIP03388.1"/>
    </source>
</evidence>
<keyword evidence="7" id="KW-1185">Reference proteome</keyword>
<evidence type="ECO:0000256" key="4">
    <source>
        <dbReference type="SAM" id="MobiDB-lite"/>
    </source>
</evidence>
<dbReference type="EMBL" id="LR593887">
    <property type="protein sequence ID" value="VTS04148.1"/>
    <property type="molecule type" value="Genomic_DNA"/>
</dbReference>
<dbReference type="Gene3D" id="1.10.510.10">
    <property type="entry name" value="Transferase(Phosphotransferase) domain 1"/>
    <property type="match status" value="1"/>
</dbReference>
<dbReference type="SUPFAM" id="SSF88659">
    <property type="entry name" value="Sigma3 and sigma4 domains of RNA polymerase sigma factors"/>
    <property type="match status" value="1"/>
</dbReference>
<dbReference type="EMBL" id="LR586016">
    <property type="protein sequence ID" value="VIP03388.1"/>
    <property type="molecule type" value="Genomic_DNA"/>
</dbReference>
<dbReference type="PROSITE" id="PS00108">
    <property type="entry name" value="PROTEIN_KINASE_ST"/>
    <property type="match status" value="1"/>
</dbReference>
<dbReference type="Pfam" id="PF07638">
    <property type="entry name" value="Sigma70_ECF"/>
    <property type="match status" value="1"/>
</dbReference>
<dbReference type="InterPro" id="IPR036388">
    <property type="entry name" value="WH-like_DNA-bd_sf"/>
</dbReference>
<dbReference type="NCBIfam" id="TIGR02937">
    <property type="entry name" value="sigma70-ECF"/>
    <property type="match status" value="1"/>
</dbReference>
<dbReference type="InterPro" id="IPR014284">
    <property type="entry name" value="RNA_pol_sigma-70_dom"/>
</dbReference>
<dbReference type="RefSeq" id="WP_162658463.1">
    <property type="nucleotide sequence ID" value="NZ_LR593887.1"/>
</dbReference>
<gene>
    <name evidence="6" type="ORF">GMBLW1_05720</name>
</gene>
<keyword evidence="6" id="KW-0808">Transferase</keyword>
<dbReference type="SMART" id="SM00220">
    <property type="entry name" value="S_TKc"/>
    <property type="match status" value="1"/>
</dbReference>
<dbReference type="PROSITE" id="PS50011">
    <property type="entry name" value="PROTEIN_KINASE_DOM"/>
    <property type="match status" value="1"/>
</dbReference>
<dbReference type="InterPro" id="IPR051681">
    <property type="entry name" value="Ser/Thr_Kinases-Pseudokinases"/>
</dbReference>
<dbReference type="Gene3D" id="1.10.1740.10">
    <property type="match status" value="1"/>
</dbReference>
<sequence>MEHSSAVLLHRLQGGDGESATIIWNRYVQRLTQLVRRRLGRGANPIMDADDAVASAFRSFFRRSQTADWQAQQPGDLWRLLATITRHKLSRQLRWQSAQRRSLPANLIHSIPMESLANRNAPSPLESLIALDLLEQWLMPLDPIDRQIVEARLQEMTWAEIAQTTGIPARTAQRRLARWIAVWEAAIRKSDTPQDSPATDSPNDSDNARREATSTHLVASAELREPLQLPAPQLESVSLERYRLVRCLGQGATGKVYAAYDQVTDEAVAVKLLRRPIWSDLAAMSRFQQEAELLTQLQHPSIIRLRAMGQLRSGGWFLVMPAYRTYPRQWSQRPRQQRLRDLVGVVDALAAAHQQGIVHCDLKWSNFLLDESDSPILSDFGFARHRRESSGMDGGTPGWMAPEQLDSRLGEISPATDCFTMGLLLAAAWLGRAVDWESKLRAWMRADAPWPTWLEVADLTNGPPSLQQTIRDCLQIDPQRRPQHAGELAAIWKSSLSEWESA</sequence>
<dbReference type="CDD" id="cd14014">
    <property type="entry name" value="STKc_PknB_like"/>
    <property type="match status" value="1"/>
</dbReference>
<dbReference type="Gene3D" id="1.10.10.10">
    <property type="entry name" value="Winged helix-like DNA-binding domain superfamily/Winged helix DNA-binding domain"/>
    <property type="match status" value="1"/>
</dbReference>
<reference evidence="6" key="1">
    <citation type="submission" date="2019-04" db="EMBL/GenBank/DDBJ databases">
        <authorList>
            <consortium name="Science for Life Laboratories"/>
        </authorList>
    </citation>
    <scope>NUCLEOTIDE SEQUENCE</scope>
    <source>
        <strain evidence="6">MBLW1</strain>
    </source>
</reference>
<feature type="domain" description="Protein kinase" evidence="5">
    <location>
        <begin position="242"/>
        <end position="493"/>
    </location>
</feature>
<feature type="binding site" evidence="3">
    <location>
        <position position="271"/>
    </location>
    <ligand>
        <name>ATP</name>
        <dbReference type="ChEBI" id="CHEBI:30616"/>
    </ligand>
</feature>
<dbReference type="SUPFAM" id="SSF88946">
    <property type="entry name" value="Sigma2 domain of RNA polymerase sigma factors"/>
    <property type="match status" value="1"/>
</dbReference>
<dbReference type="InterPro" id="IPR000719">
    <property type="entry name" value="Prot_kinase_dom"/>
</dbReference>
<feature type="region of interest" description="Disordered" evidence="4">
    <location>
        <begin position="190"/>
        <end position="214"/>
    </location>
</feature>
<dbReference type="InterPro" id="IPR013324">
    <property type="entry name" value="RNA_pol_sigma_r3/r4-like"/>
</dbReference>
<keyword evidence="1 3" id="KW-0547">Nucleotide-binding</keyword>
<evidence type="ECO:0000259" key="5">
    <source>
        <dbReference type="PROSITE" id="PS50011"/>
    </source>
</evidence>
<dbReference type="KEGG" id="tim:GMBLW1_05720"/>
<dbReference type="PANTHER" id="PTHR44329">
    <property type="entry name" value="SERINE/THREONINE-PROTEIN KINASE TNNI3K-RELATED"/>
    <property type="match status" value="1"/>
</dbReference>
<dbReference type="InterPro" id="IPR008271">
    <property type="entry name" value="Ser/Thr_kinase_AS"/>
</dbReference>
<dbReference type="GO" id="GO:0006352">
    <property type="term" value="P:DNA-templated transcription initiation"/>
    <property type="evidence" value="ECO:0007669"/>
    <property type="project" value="InterPro"/>
</dbReference>
<dbReference type="Pfam" id="PF00069">
    <property type="entry name" value="Pkinase"/>
    <property type="match status" value="1"/>
</dbReference>
<evidence type="ECO:0000313" key="7">
    <source>
        <dbReference type="Proteomes" id="UP000464378"/>
    </source>
</evidence>
<dbReference type="GO" id="GO:0003700">
    <property type="term" value="F:DNA-binding transcription factor activity"/>
    <property type="evidence" value="ECO:0007669"/>
    <property type="project" value="InterPro"/>
</dbReference>
<dbReference type="PANTHER" id="PTHR44329:SF214">
    <property type="entry name" value="PROTEIN KINASE DOMAIN-CONTAINING PROTEIN"/>
    <property type="match status" value="1"/>
</dbReference>
<feature type="compositionally biased region" description="Polar residues" evidence="4">
    <location>
        <begin position="193"/>
        <end position="205"/>
    </location>
</feature>
<name>A0A6C2YP38_9BACT</name>
<proteinExistence type="predicted"/>
<dbReference type="Proteomes" id="UP000464378">
    <property type="component" value="Chromosome"/>
</dbReference>
<dbReference type="InterPro" id="IPR053812">
    <property type="entry name" value="HTH_Sigma70_ECF-like"/>
</dbReference>
<evidence type="ECO:0000256" key="1">
    <source>
        <dbReference type="ARBA" id="ARBA00022741"/>
    </source>
</evidence>
<organism evidence="6">
    <name type="scientific">Tuwongella immobilis</name>
    <dbReference type="NCBI Taxonomy" id="692036"/>
    <lineage>
        <taxon>Bacteria</taxon>
        <taxon>Pseudomonadati</taxon>
        <taxon>Planctomycetota</taxon>
        <taxon>Planctomycetia</taxon>
        <taxon>Gemmatales</taxon>
        <taxon>Gemmataceae</taxon>
        <taxon>Tuwongella</taxon>
    </lineage>
</organism>
<dbReference type="InterPro" id="IPR013325">
    <property type="entry name" value="RNA_pol_sigma_r2"/>
</dbReference>
<dbReference type="GO" id="GO:0004674">
    <property type="term" value="F:protein serine/threonine kinase activity"/>
    <property type="evidence" value="ECO:0007669"/>
    <property type="project" value="UniProtKB-KW"/>
</dbReference>
<protein>
    <recommendedName>
        <fullName evidence="5">Protein kinase domain-containing protein</fullName>
    </recommendedName>
</protein>
<dbReference type="GO" id="GO:0005524">
    <property type="term" value="F:ATP binding"/>
    <property type="evidence" value="ECO:0007669"/>
    <property type="project" value="UniProtKB-UniRule"/>
</dbReference>
<dbReference type="SUPFAM" id="SSF56112">
    <property type="entry name" value="Protein kinase-like (PK-like)"/>
    <property type="match status" value="1"/>
</dbReference>
<dbReference type="AlphaFoldDB" id="A0A6C2YP38"/>
<dbReference type="InterPro" id="IPR011009">
    <property type="entry name" value="Kinase-like_dom_sf"/>
</dbReference>
<dbReference type="Gene3D" id="3.30.200.20">
    <property type="entry name" value="Phosphorylase Kinase, domain 1"/>
    <property type="match status" value="1"/>
</dbReference>